<dbReference type="Proteomes" id="UP000700732">
    <property type="component" value="Unassembled WGS sequence"/>
</dbReference>
<proteinExistence type="predicted"/>
<gene>
    <name evidence="2" type="ORF">FH603_2339</name>
</gene>
<evidence type="ECO:0000256" key="1">
    <source>
        <dbReference type="SAM" id="SignalP"/>
    </source>
</evidence>
<keyword evidence="1" id="KW-0732">Signal</keyword>
<evidence type="ECO:0000313" key="3">
    <source>
        <dbReference type="Proteomes" id="UP000700732"/>
    </source>
</evidence>
<dbReference type="EMBL" id="VFIA01000012">
    <property type="protein sequence ID" value="MBC3791831.1"/>
    <property type="molecule type" value="Genomic_DNA"/>
</dbReference>
<comment type="caution">
    <text evidence="2">The sequence shown here is derived from an EMBL/GenBank/DDBJ whole genome shotgun (WGS) entry which is preliminary data.</text>
</comment>
<dbReference type="RefSeq" id="WP_186737617.1">
    <property type="nucleotide sequence ID" value="NZ_VFIA01000012.1"/>
</dbReference>
<organism evidence="2 3">
    <name type="scientific">Spirosoma utsteinense</name>
    <dbReference type="NCBI Taxonomy" id="2585773"/>
    <lineage>
        <taxon>Bacteria</taxon>
        <taxon>Pseudomonadati</taxon>
        <taxon>Bacteroidota</taxon>
        <taxon>Cytophagia</taxon>
        <taxon>Cytophagales</taxon>
        <taxon>Cytophagaceae</taxon>
        <taxon>Spirosoma</taxon>
    </lineage>
</organism>
<feature type="chain" id="PRO_5045440215" evidence="1">
    <location>
        <begin position="23"/>
        <end position="136"/>
    </location>
</feature>
<accession>A0ABR6W765</accession>
<name>A0ABR6W765_9BACT</name>
<reference evidence="2 3" key="1">
    <citation type="submission" date="2019-06" db="EMBL/GenBank/DDBJ databases">
        <title>Spirosoma utsteinense sp. nov. isolated from Antarctic ice-free soils.</title>
        <authorList>
            <person name="Tahon G."/>
        </authorList>
    </citation>
    <scope>NUCLEOTIDE SEQUENCE [LARGE SCALE GENOMIC DNA]</scope>
    <source>
        <strain evidence="2 3">LMG 31447</strain>
    </source>
</reference>
<keyword evidence="3" id="KW-1185">Reference proteome</keyword>
<sequence length="136" mass="14841">MKQVLFILCLLGGCIASTASRAQQPFSHCSAAFVSSKLIVDTYSPKGRCRLPASTTGLLTVQTVTMMLTKTKAGNQIGFKIAIRDKATGTLHLFSGKTYRQLPVQDVLATCKKGDRIVLLTEDRQYALPHNEIIVL</sequence>
<evidence type="ECO:0000313" key="2">
    <source>
        <dbReference type="EMBL" id="MBC3791831.1"/>
    </source>
</evidence>
<protein>
    <submittedName>
        <fullName evidence="2">Uncharacterized protein</fullName>
    </submittedName>
</protein>
<feature type="signal peptide" evidence="1">
    <location>
        <begin position="1"/>
        <end position="22"/>
    </location>
</feature>